<evidence type="ECO:0000259" key="11">
    <source>
        <dbReference type="Pfam" id="PF07733"/>
    </source>
</evidence>
<reference evidence="14 15" key="1">
    <citation type="submission" date="2023-07" db="EMBL/GenBank/DDBJ databases">
        <title>Comparative genomics of wheat-associated soil bacteria to identify genetic determinants of phenazine resistance.</title>
        <authorList>
            <person name="Mouncey N."/>
        </authorList>
    </citation>
    <scope>NUCLEOTIDE SEQUENCE [LARGE SCALE GENOMIC DNA]</scope>
    <source>
        <strain evidence="14 15">V2I4</strain>
    </source>
</reference>
<dbReference type="Pfam" id="PF14579">
    <property type="entry name" value="HHH_6"/>
    <property type="match status" value="1"/>
</dbReference>
<keyword evidence="8" id="KW-0234">DNA repair</keyword>
<evidence type="ECO:0000313" key="15">
    <source>
        <dbReference type="Proteomes" id="UP001230328"/>
    </source>
</evidence>
<keyword evidence="2" id="KW-0963">Cytoplasm</keyword>
<accession>A0ABU0SIX4</accession>
<protein>
    <recommendedName>
        <fullName evidence="1">DNA-directed DNA polymerase</fullName>
        <ecNumber evidence="1">2.7.7.7</ecNumber>
    </recommendedName>
</protein>
<name>A0ABU0SIX4_9ACTN</name>
<keyword evidence="6" id="KW-0227">DNA damage</keyword>
<dbReference type="Proteomes" id="UP001230328">
    <property type="component" value="Unassembled WGS sequence"/>
</dbReference>
<evidence type="ECO:0000256" key="4">
    <source>
        <dbReference type="ARBA" id="ARBA00022695"/>
    </source>
</evidence>
<evidence type="ECO:0000313" key="14">
    <source>
        <dbReference type="EMBL" id="MDQ1022631.1"/>
    </source>
</evidence>
<evidence type="ECO:0000256" key="5">
    <source>
        <dbReference type="ARBA" id="ARBA00022705"/>
    </source>
</evidence>
<keyword evidence="7" id="KW-0239">DNA-directed DNA polymerase</keyword>
<dbReference type="InterPro" id="IPR029460">
    <property type="entry name" value="DNAPol_HHH"/>
</dbReference>
<dbReference type="EMBL" id="JAUSZI010000002">
    <property type="protein sequence ID" value="MDQ1022631.1"/>
    <property type="molecule type" value="Genomic_DNA"/>
</dbReference>
<sequence>MRRGHPRDASAQARADLFVSTVGKERFLSERRTSLPDIDLDVESERRLEVYDAIIKRFGRERTAVTGMPETYRARHALRDSGLALGIPPQVVGEIAKSFPHIRARDIRGALAELPELRQLAAQAEKFGPLWELAEGLDALPRGYAMHPCGVILSDASLLDRLPVQPTPAGYAMVQADKDDIELGGYGLLKLDVLGVRMQSAMAHAVAEIRRTTGRVLDLDNPDHVDLNDRLAFELIQASDSVGLFQLESPGQQDLLGRLQPRHMQDVIADISLFRPGPVSGGMPAIFIAARHGAAPQYAHPDLEPILSDTYGVVIWHEQIIAILSKLTGCDRAAGDVARRALADPDRLPKVEAWFRRTACERGYSKNVLDEVWETVASFGAYGFCRAHAVAFAVPALQSAVLKARYPAFLYAGLLEHDPGMWPRRVLVADARRHGVPILPVDVNHSHTQHSVEQTDQGWGVRLAFSTVKGISDAEAARLAVGQPYAGLQDLWQRARPSLPLAQRLIRIGALGPLAGDLTRRDLMLQATELHRHSRARSATDGQLPLGGELVTATPSGLPEMTSRDKLSAELETLSIDVTHHLMEHHHRLLRELGATDAAHLRGMIPGQKILVAGVRASTQTPPIPSGKRIIFTTLEDGSGLVDIAFFEDSHDACAHTVFHSGLLLVRGTVTARGPRRTVVGEMAWDLDEVAAARRDHGPQAALDLLGRTTPSPTPVQPDAPQRTLADGTAGARLHPYADLQPAGTRSADLRRLGHRSQGSAG</sequence>
<evidence type="ECO:0000256" key="6">
    <source>
        <dbReference type="ARBA" id="ARBA00022763"/>
    </source>
</evidence>
<evidence type="ECO:0000256" key="10">
    <source>
        <dbReference type="SAM" id="MobiDB-lite"/>
    </source>
</evidence>
<keyword evidence="5" id="KW-0235">DNA replication</keyword>
<feature type="domain" description="DNA polymerase III alpha subunit finger" evidence="13">
    <location>
        <begin position="200"/>
        <end position="359"/>
    </location>
</feature>
<dbReference type="Pfam" id="PF17657">
    <property type="entry name" value="DNA_pol3_finger"/>
    <property type="match status" value="1"/>
</dbReference>
<evidence type="ECO:0000259" key="13">
    <source>
        <dbReference type="Pfam" id="PF17657"/>
    </source>
</evidence>
<dbReference type="EC" id="2.7.7.7" evidence="1"/>
<feature type="region of interest" description="Disordered" evidence="10">
    <location>
        <begin position="534"/>
        <end position="561"/>
    </location>
</feature>
<keyword evidence="3" id="KW-0808">Transferase</keyword>
<dbReference type="InterPro" id="IPR040982">
    <property type="entry name" value="DNA_pol3_finger"/>
</dbReference>
<dbReference type="PANTHER" id="PTHR32294:SF4">
    <property type="entry name" value="ERROR-PRONE DNA POLYMERASE"/>
    <property type="match status" value="1"/>
</dbReference>
<evidence type="ECO:0000256" key="2">
    <source>
        <dbReference type="ARBA" id="ARBA00022490"/>
    </source>
</evidence>
<dbReference type="InterPro" id="IPR041931">
    <property type="entry name" value="DNA_pol3_alpha_thumb_dom"/>
</dbReference>
<feature type="domain" description="DNA polymerase helix-hairpin-helix motif" evidence="12">
    <location>
        <begin position="435"/>
        <end position="515"/>
    </location>
</feature>
<keyword evidence="15" id="KW-1185">Reference proteome</keyword>
<dbReference type="Gene3D" id="1.10.150.870">
    <property type="match status" value="1"/>
</dbReference>
<evidence type="ECO:0000256" key="8">
    <source>
        <dbReference type="ARBA" id="ARBA00023204"/>
    </source>
</evidence>
<feature type="domain" description="Bacterial DNA polymerase III alpha subunit NTPase" evidence="11">
    <location>
        <begin position="25"/>
        <end position="195"/>
    </location>
</feature>
<comment type="caution">
    <text evidence="14">The sequence shown here is derived from an EMBL/GenBank/DDBJ whole genome shotgun (WGS) entry which is preliminary data.</text>
</comment>
<feature type="region of interest" description="Disordered" evidence="10">
    <location>
        <begin position="707"/>
        <end position="762"/>
    </location>
</feature>
<evidence type="ECO:0000256" key="7">
    <source>
        <dbReference type="ARBA" id="ARBA00022932"/>
    </source>
</evidence>
<proteinExistence type="predicted"/>
<evidence type="ECO:0000256" key="9">
    <source>
        <dbReference type="ARBA" id="ARBA00049244"/>
    </source>
</evidence>
<dbReference type="InterPro" id="IPR004805">
    <property type="entry name" value="DnaE2/DnaE/PolC"/>
</dbReference>
<keyword evidence="4" id="KW-0548">Nucleotidyltransferase</keyword>
<dbReference type="InterPro" id="IPR011708">
    <property type="entry name" value="DNA_pol3_alpha_NTPase_dom"/>
</dbReference>
<evidence type="ECO:0000256" key="1">
    <source>
        <dbReference type="ARBA" id="ARBA00012417"/>
    </source>
</evidence>
<dbReference type="Pfam" id="PF07733">
    <property type="entry name" value="DNA_pol3_alpha"/>
    <property type="match status" value="1"/>
</dbReference>
<evidence type="ECO:0000259" key="12">
    <source>
        <dbReference type="Pfam" id="PF14579"/>
    </source>
</evidence>
<gene>
    <name evidence="14" type="ORF">QF035_000213</name>
</gene>
<dbReference type="PANTHER" id="PTHR32294">
    <property type="entry name" value="DNA POLYMERASE III SUBUNIT ALPHA"/>
    <property type="match status" value="1"/>
</dbReference>
<evidence type="ECO:0000256" key="3">
    <source>
        <dbReference type="ARBA" id="ARBA00022679"/>
    </source>
</evidence>
<dbReference type="Gene3D" id="1.10.10.1600">
    <property type="entry name" value="Bacterial DNA polymerase III alpha subunit, thumb domain"/>
    <property type="match status" value="1"/>
</dbReference>
<organism evidence="14 15">
    <name type="scientific">Streptomyces umbrinus</name>
    <dbReference type="NCBI Taxonomy" id="67370"/>
    <lineage>
        <taxon>Bacteria</taxon>
        <taxon>Bacillati</taxon>
        <taxon>Actinomycetota</taxon>
        <taxon>Actinomycetes</taxon>
        <taxon>Kitasatosporales</taxon>
        <taxon>Streptomycetaceae</taxon>
        <taxon>Streptomyces</taxon>
        <taxon>Streptomyces phaeochromogenes group</taxon>
    </lineage>
</organism>
<dbReference type="CDD" id="cd04485">
    <property type="entry name" value="DnaE_OBF"/>
    <property type="match status" value="1"/>
</dbReference>
<comment type="catalytic activity">
    <reaction evidence="9">
        <text>DNA(n) + a 2'-deoxyribonucleoside 5'-triphosphate = DNA(n+1) + diphosphate</text>
        <dbReference type="Rhea" id="RHEA:22508"/>
        <dbReference type="Rhea" id="RHEA-COMP:17339"/>
        <dbReference type="Rhea" id="RHEA-COMP:17340"/>
        <dbReference type="ChEBI" id="CHEBI:33019"/>
        <dbReference type="ChEBI" id="CHEBI:61560"/>
        <dbReference type="ChEBI" id="CHEBI:173112"/>
        <dbReference type="EC" id="2.7.7.7"/>
    </reaction>
</comment>